<dbReference type="WBParaSite" id="JU765_v2.g8668.t1">
    <property type="protein sequence ID" value="JU765_v2.g8668.t1"/>
    <property type="gene ID" value="JU765_v2.g8668"/>
</dbReference>
<name>A0AC34RNF2_9BILA</name>
<reference evidence="2" key="1">
    <citation type="submission" date="2022-11" db="UniProtKB">
        <authorList>
            <consortium name="WormBaseParasite"/>
        </authorList>
    </citation>
    <scope>IDENTIFICATION</scope>
</reference>
<proteinExistence type="predicted"/>
<protein>
    <submittedName>
        <fullName evidence="2">Carboxylesterase type B domain-containing protein</fullName>
    </submittedName>
</protein>
<dbReference type="Proteomes" id="UP000887576">
    <property type="component" value="Unplaced"/>
</dbReference>
<evidence type="ECO:0000313" key="2">
    <source>
        <dbReference type="WBParaSite" id="JU765_v2.g8668.t1"/>
    </source>
</evidence>
<accession>A0AC34RNF2</accession>
<evidence type="ECO:0000313" key="1">
    <source>
        <dbReference type="Proteomes" id="UP000887576"/>
    </source>
</evidence>
<organism evidence="1 2">
    <name type="scientific">Panagrolaimus sp. JU765</name>
    <dbReference type="NCBI Taxonomy" id="591449"/>
    <lineage>
        <taxon>Eukaryota</taxon>
        <taxon>Metazoa</taxon>
        <taxon>Ecdysozoa</taxon>
        <taxon>Nematoda</taxon>
        <taxon>Chromadorea</taxon>
        <taxon>Rhabditida</taxon>
        <taxon>Tylenchina</taxon>
        <taxon>Panagrolaimomorpha</taxon>
        <taxon>Panagrolaimoidea</taxon>
        <taxon>Panagrolaimidae</taxon>
        <taxon>Panagrolaimus</taxon>
    </lineage>
</organism>
<sequence>FAAAVLAKDAPKVVLPEYTAIGVDYTTPDGNHANAFFGLPYAEPPLGELRHERPVPLKQSSTKVVEAFQFAPTCIMPLDLPNQSEDCLYVNVFTPKQPAPKEGYPVLVFIHGGGFSYGSSRIYGGDGFMDNFVQQGIVVVTLQYRLHWFGFMTTGDDVFPGNIGLWDQNTALKFVHRNIKLFGGNPDEIT</sequence>